<evidence type="ECO:0000313" key="9">
    <source>
        <dbReference type="Proteomes" id="UP000250831"/>
    </source>
</evidence>
<dbReference type="SUPFAM" id="SSF48452">
    <property type="entry name" value="TPR-like"/>
    <property type="match status" value="1"/>
</dbReference>
<dbReference type="AlphaFoldDB" id="A0A363P0A1"/>
<comment type="similarity">
    <text evidence="2">Belongs to the SusD family.</text>
</comment>
<feature type="domain" description="RagB/SusD" evidence="6">
    <location>
        <begin position="312"/>
        <end position="455"/>
    </location>
</feature>
<dbReference type="InterPro" id="IPR033985">
    <property type="entry name" value="SusD-like_N"/>
</dbReference>
<dbReference type="Proteomes" id="UP000250831">
    <property type="component" value="Unassembled WGS sequence"/>
</dbReference>
<reference evidence="8 9" key="1">
    <citation type="submission" date="2018-04" db="EMBL/GenBank/DDBJ databases">
        <title>Sphingobacterium sp. M46 Genome.</title>
        <authorList>
            <person name="Cheng J."/>
            <person name="Li Y."/>
        </authorList>
    </citation>
    <scope>NUCLEOTIDE SEQUENCE [LARGE SCALE GENOMIC DNA]</scope>
    <source>
        <strain evidence="8 9">M46</strain>
    </source>
</reference>
<dbReference type="GO" id="GO:0009279">
    <property type="term" value="C:cell outer membrane"/>
    <property type="evidence" value="ECO:0007669"/>
    <property type="project" value="UniProtKB-SubCell"/>
</dbReference>
<accession>A0A363P0A1</accession>
<name>A0A363P0A1_9SPHI</name>
<sequence>MKIKHIILYSLIASGTLFVSSCRKFVEVDQYDKRTLKTTDDYLYLLNNKSNFESSYVLPLITSDNIAPEVALSASSAWGENYQRAYIWNAYFYVDNQQDVAWNNLYKQIYIANEILGGVMESQNGTTAQKLAVAAEARVHRAFAYYALANQYAPIYDPTKAEGQQGLPLLLTADLFQNLSRVSLARIYEQIITDLSTATENLSNYPTFNYHPSKIAAYALLSRVYLTMRNFEESGRYADLALALDPTVYNLEDYTKEVTFPRLIDDKEVLLSKVSAGYVLGPLNPELISLYREGDLRLKLFIGNDAGTYKGYKYMKPVFNSSGYTNNSYVGLSSPEILLNRAEVYARQNNSAQVVALLNLLRKKRFAADKYVALTAADVSGDLLQSVIDERRREFVGTDLRWYDMRRLTLDGSYFKPVSRTFNGQTYTLTASSPRLVYPINQEVLTLNPEIGQNPR</sequence>
<keyword evidence="4" id="KW-0472">Membrane</keyword>
<evidence type="ECO:0000256" key="4">
    <source>
        <dbReference type="ARBA" id="ARBA00023136"/>
    </source>
</evidence>
<organism evidence="8 9">
    <name type="scientific">Sphingobacterium athyrii</name>
    <dbReference type="NCBI Taxonomy" id="2152717"/>
    <lineage>
        <taxon>Bacteria</taxon>
        <taxon>Pseudomonadati</taxon>
        <taxon>Bacteroidota</taxon>
        <taxon>Sphingobacteriia</taxon>
        <taxon>Sphingobacteriales</taxon>
        <taxon>Sphingobacteriaceae</taxon>
        <taxon>Sphingobacterium</taxon>
    </lineage>
</organism>
<dbReference type="Pfam" id="PF07980">
    <property type="entry name" value="SusD_RagB"/>
    <property type="match status" value="1"/>
</dbReference>
<evidence type="ECO:0000256" key="1">
    <source>
        <dbReference type="ARBA" id="ARBA00004442"/>
    </source>
</evidence>
<evidence type="ECO:0000256" key="5">
    <source>
        <dbReference type="ARBA" id="ARBA00023237"/>
    </source>
</evidence>
<dbReference type="PROSITE" id="PS51257">
    <property type="entry name" value="PROKAR_LIPOPROTEIN"/>
    <property type="match status" value="1"/>
</dbReference>
<dbReference type="InterPro" id="IPR011990">
    <property type="entry name" value="TPR-like_helical_dom_sf"/>
</dbReference>
<dbReference type="RefSeq" id="WP_108632719.1">
    <property type="nucleotide sequence ID" value="NZ_QCXX01000001.1"/>
</dbReference>
<dbReference type="Pfam" id="PF14322">
    <property type="entry name" value="SusD-like_3"/>
    <property type="match status" value="1"/>
</dbReference>
<comment type="caution">
    <text evidence="8">The sequence shown here is derived from an EMBL/GenBank/DDBJ whole genome shotgun (WGS) entry which is preliminary data.</text>
</comment>
<dbReference type="OrthoDB" id="629561at2"/>
<comment type="subcellular location">
    <subcellularLocation>
        <location evidence="1">Cell outer membrane</location>
    </subcellularLocation>
</comment>
<dbReference type="EMBL" id="QCXX01000001">
    <property type="protein sequence ID" value="PUV26427.1"/>
    <property type="molecule type" value="Genomic_DNA"/>
</dbReference>
<feature type="domain" description="SusD-like N-terminal" evidence="7">
    <location>
        <begin position="72"/>
        <end position="226"/>
    </location>
</feature>
<evidence type="ECO:0000256" key="3">
    <source>
        <dbReference type="ARBA" id="ARBA00022729"/>
    </source>
</evidence>
<protein>
    <submittedName>
        <fullName evidence="8">RagB/SusD family nutrient uptake outer membrane protein</fullName>
    </submittedName>
</protein>
<proteinExistence type="inferred from homology"/>
<keyword evidence="3" id="KW-0732">Signal</keyword>
<dbReference type="Gene3D" id="1.25.40.390">
    <property type="match status" value="2"/>
</dbReference>
<evidence type="ECO:0000313" key="8">
    <source>
        <dbReference type="EMBL" id="PUV26427.1"/>
    </source>
</evidence>
<keyword evidence="9" id="KW-1185">Reference proteome</keyword>
<evidence type="ECO:0000259" key="6">
    <source>
        <dbReference type="Pfam" id="PF07980"/>
    </source>
</evidence>
<keyword evidence="5" id="KW-0998">Cell outer membrane</keyword>
<evidence type="ECO:0000259" key="7">
    <source>
        <dbReference type="Pfam" id="PF14322"/>
    </source>
</evidence>
<evidence type="ECO:0000256" key="2">
    <source>
        <dbReference type="ARBA" id="ARBA00006275"/>
    </source>
</evidence>
<dbReference type="InterPro" id="IPR012944">
    <property type="entry name" value="SusD_RagB_dom"/>
</dbReference>
<gene>
    <name evidence="8" type="ORF">DCO56_05655</name>
</gene>